<feature type="compositionally biased region" description="Basic and acidic residues" evidence="1">
    <location>
        <begin position="1"/>
        <end position="20"/>
    </location>
</feature>
<dbReference type="EMBL" id="CADCUM010000109">
    <property type="protein sequence ID" value="CAA9398688.1"/>
    <property type="molecule type" value="Genomic_DNA"/>
</dbReference>
<accession>A0A6J4P2S0</accession>
<protein>
    <submittedName>
        <fullName evidence="2">Uncharacterized protein</fullName>
    </submittedName>
</protein>
<organism evidence="2">
    <name type="scientific">uncultured Nocardioides sp</name>
    <dbReference type="NCBI Taxonomy" id="198441"/>
    <lineage>
        <taxon>Bacteria</taxon>
        <taxon>Bacillati</taxon>
        <taxon>Actinomycetota</taxon>
        <taxon>Actinomycetes</taxon>
        <taxon>Propionibacteriales</taxon>
        <taxon>Nocardioidaceae</taxon>
        <taxon>Nocardioides</taxon>
        <taxon>environmental samples</taxon>
    </lineage>
</organism>
<gene>
    <name evidence="2" type="ORF">AVDCRST_MAG32-2717</name>
</gene>
<sequence length="150" mass="16036">VQRDPGDVPRLDRHGRDAARRGRRTAGRHVPSGDQVPPHAGRRVDRRPHDVAHREGLEQPGPPRGRVARLGAAGARPRQARRRHVDPRRRHRRDVVRRGGELGGPRPGARHERVPPARVDHGSAHDSCRGGGGGGGGSAVGRGRGAAGSV</sequence>
<evidence type="ECO:0000313" key="2">
    <source>
        <dbReference type="EMBL" id="CAA9398688.1"/>
    </source>
</evidence>
<reference evidence="2" key="1">
    <citation type="submission" date="2020-02" db="EMBL/GenBank/DDBJ databases">
        <authorList>
            <person name="Meier V. D."/>
        </authorList>
    </citation>
    <scope>NUCLEOTIDE SEQUENCE</scope>
    <source>
        <strain evidence="2">AVDCRST_MAG32</strain>
    </source>
</reference>
<feature type="non-terminal residue" evidence="2">
    <location>
        <position position="1"/>
    </location>
</feature>
<proteinExistence type="predicted"/>
<feature type="compositionally biased region" description="Basic and acidic residues" evidence="1">
    <location>
        <begin position="109"/>
        <end position="128"/>
    </location>
</feature>
<feature type="compositionally biased region" description="Low complexity" evidence="1">
    <location>
        <begin position="64"/>
        <end position="77"/>
    </location>
</feature>
<dbReference type="AlphaFoldDB" id="A0A6J4P2S0"/>
<feature type="region of interest" description="Disordered" evidence="1">
    <location>
        <begin position="1"/>
        <end position="150"/>
    </location>
</feature>
<feature type="compositionally biased region" description="Basic and acidic residues" evidence="1">
    <location>
        <begin position="47"/>
        <end position="57"/>
    </location>
</feature>
<name>A0A6J4P2S0_9ACTN</name>
<feature type="compositionally biased region" description="Basic residues" evidence="1">
    <location>
        <begin position="78"/>
        <end position="95"/>
    </location>
</feature>
<feature type="compositionally biased region" description="Gly residues" evidence="1">
    <location>
        <begin position="129"/>
        <end position="150"/>
    </location>
</feature>
<evidence type="ECO:0000256" key="1">
    <source>
        <dbReference type="SAM" id="MobiDB-lite"/>
    </source>
</evidence>
<feature type="non-terminal residue" evidence="2">
    <location>
        <position position="150"/>
    </location>
</feature>